<dbReference type="PANTHER" id="PTHR43664:SF1">
    <property type="entry name" value="BETA-METHYLMALYL-COA DEHYDRATASE"/>
    <property type="match status" value="1"/>
</dbReference>
<organism evidence="2 3">
    <name type="scientific">Cupriavidus lacunae</name>
    <dbReference type="NCBI Taxonomy" id="2666307"/>
    <lineage>
        <taxon>Bacteria</taxon>
        <taxon>Pseudomonadati</taxon>
        <taxon>Pseudomonadota</taxon>
        <taxon>Betaproteobacteria</taxon>
        <taxon>Burkholderiales</taxon>
        <taxon>Burkholderiaceae</taxon>
        <taxon>Cupriavidus</taxon>
    </lineage>
</organism>
<dbReference type="InterPro" id="IPR029069">
    <property type="entry name" value="HotDog_dom_sf"/>
</dbReference>
<name>A0A370P247_9BURK</name>
<evidence type="ECO:0000313" key="2">
    <source>
        <dbReference type="EMBL" id="RDK11930.1"/>
    </source>
</evidence>
<dbReference type="SUPFAM" id="SSF54637">
    <property type="entry name" value="Thioesterase/thiol ester dehydrase-isomerase"/>
    <property type="match status" value="1"/>
</dbReference>
<evidence type="ECO:0000259" key="1">
    <source>
        <dbReference type="Pfam" id="PF01575"/>
    </source>
</evidence>
<dbReference type="Pfam" id="PF01575">
    <property type="entry name" value="MaoC_dehydratas"/>
    <property type="match status" value="1"/>
</dbReference>
<protein>
    <recommendedName>
        <fullName evidence="1">MaoC-like domain-containing protein</fullName>
    </recommendedName>
</protein>
<dbReference type="PANTHER" id="PTHR43664">
    <property type="entry name" value="MONOAMINE OXIDASE-RELATED"/>
    <property type="match status" value="1"/>
</dbReference>
<dbReference type="InterPro" id="IPR052342">
    <property type="entry name" value="MCH/BMMD"/>
</dbReference>
<evidence type="ECO:0000313" key="3">
    <source>
        <dbReference type="Proteomes" id="UP000255165"/>
    </source>
</evidence>
<dbReference type="Gene3D" id="3.10.129.10">
    <property type="entry name" value="Hotdog Thioesterase"/>
    <property type="match status" value="1"/>
</dbReference>
<sequence>MAVDSLSVSDLSGIPVGVSLATERKVDGRRALSRLMNRRSPWLVNWSGELIPSRPDSGAHVRMTYVVLGRTPDSPRSKDGRTVMIKGYLEDLKVGDSWVGTTVTLSLESIVSFGLKFDPQPFHTDAAVAQKSPFGGLIASGWQLAEIASRLCPDIPVLPDNPLTSIGIDELRWFKPVRVGDTVTTVHQVIDLDRAPHRPALGIARVRIDMKNHHGELVMRLVGLNMLPSRAAVDRETAG</sequence>
<gene>
    <name evidence="2" type="ORF">DN412_03300</name>
</gene>
<comment type="caution">
    <text evidence="2">The sequence shown here is derived from an EMBL/GenBank/DDBJ whole genome shotgun (WGS) entry which is preliminary data.</text>
</comment>
<reference evidence="2 3" key="1">
    <citation type="submission" date="2018-06" db="EMBL/GenBank/DDBJ databases">
        <authorList>
            <person name="Feng T."/>
            <person name="Jeon C.O."/>
        </authorList>
    </citation>
    <scope>NUCLEOTIDE SEQUENCE [LARGE SCALE GENOMIC DNA]</scope>
    <source>
        <strain evidence="2 3">S23</strain>
    </source>
</reference>
<dbReference type="InterPro" id="IPR002539">
    <property type="entry name" value="MaoC-like_dom"/>
</dbReference>
<dbReference type="AlphaFoldDB" id="A0A370P247"/>
<proteinExistence type="predicted"/>
<feature type="domain" description="MaoC-like" evidence="1">
    <location>
        <begin position="102"/>
        <end position="191"/>
    </location>
</feature>
<accession>A0A370P247</accession>
<dbReference type="Proteomes" id="UP000255165">
    <property type="component" value="Unassembled WGS sequence"/>
</dbReference>
<keyword evidence="3" id="KW-1185">Reference proteome</keyword>
<dbReference type="EMBL" id="QKWJ01000002">
    <property type="protein sequence ID" value="RDK11930.1"/>
    <property type="molecule type" value="Genomic_DNA"/>
</dbReference>